<sequence length="214" mass="24382">MQQKTQASFCDICLFVIFDCFCFAFYMSHSINVGCKNNAPGICQFRYSTSVRTLFMLAATVQLPLPCRHPRPSAFCDGWITAAVSTICTTPPSTSIRFVSFRFVMSVLAPKDNVNGVTQSRRVPRQGKNKNTEGNKREKKKKGNPEERMSKCELLFGKKNKDTHKPRQKRRKNKKERKVKGMPKEKEKKKISIHPSVHACMQMQRVITNSIGST</sequence>
<gene>
    <name evidence="3" type="ORF">B0T19DRAFT_200978</name>
</gene>
<accession>A0AAE0IDQ4</accession>
<reference evidence="3" key="1">
    <citation type="journal article" date="2023" name="Mol. Phylogenet. Evol.">
        <title>Genome-scale phylogeny and comparative genomics of the fungal order Sordariales.</title>
        <authorList>
            <person name="Hensen N."/>
            <person name="Bonometti L."/>
            <person name="Westerberg I."/>
            <person name="Brannstrom I.O."/>
            <person name="Guillou S."/>
            <person name="Cros-Aarteil S."/>
            <person name="Calhoun S."/>
            <person name="Haridas S."/>
            <person name="Kuo A."/>
            <person name="Mondo S."/>
            <person name="Pangilinan J."/>
            <person name="Riley R."/>
            <person name="LaButti K."/>
            <person name="Andreopoulos B."/>
            <person name="Lipzen A."/>
            <person name="Chen C."/>
            <person name="Yan M."/>
            <person name="Daum C."/>
            <person name="Ng V."/>
            <person name="Clum A."/>
            <person name="Steindorff A."/>
            <person name="Ohm R.A."/>
            <person name="Martin F."/>
            <person name="Silar P."/>
            <person name="Natvig D.O."/>
            <person name="Lalanne C."/>
            <person name="Gautier V."/>
            <person name="Ament-Velasquez S.L."/>
            <person name="Kruys A."/>
            <person name="Hutchinson M.I."/>
            <person name="Powell A.J."/>
            <person name="Barry K."/>
            <person name="Miller A.N."/>
            <person name="Grigoriev I.V."/>
            <person name="Debuchy R."/>
            <person name="Gladieux P."/>
            <person name="Hiltunen Thoren M."/>
            <person name="Johannesson H."/>
        </authorList>
    </citation>
    <scope>NUCLEOTIDE SEQUENCE</scope>
    <source>
        <strain evidence="3">SMH4131-1</strain>
    </source>
</reference>
<dbReference type="Proteomes" id="UP001286456">
    <property type="component" value="Unassembled WGS sequence"/>
</dbReference>
<keyword evidence="4" id="KW-1185">Reference proteome</keyword>
<feature type="transmembrane region" description="Helical" evidence="2">
    <location>
        <begin position="7"/>
        <end position="27"/>
    </location>
</feature>
<comment type="caution">
    <text evidence="3">The sequence shown here is derived from an EMBL/GenBank/DDBJ whole genome shotgun (WGS) entry which is preliminary data.</text>
</comment>
<proteinExistence type="predicted"/>
<evidence type="ECO:0000256" key="1">
    <source>
        <dbReference type="SAM" id="MobiDB-lite"/>
    </source>
</evidence>
<evidence type="ECO:0000313" key="3">
    <source>
        <dbReference type="EMBL" id="KAK3323293.1"/>
    </source>
</evidence>
<evidence type="ECO:0000313" key="4">
    <source>
        <dbReference type="Proteomes" id="UP001286456"/>
    </source>
</evidence>
<reference evidence="3" key="2">
    <citation type="submission" date="2023-06" db="EMBL/GenBank/DDBJ databases">
        <authorList>
            <consortium name="Lawrence Berkeley National Laboratory"/>
            <person name="Haridas S."/>
            <person name="Hensen N."/>
            <person name="Bonometti L."/>
            <person name="Westerberg I."/>
            <person name="Brannstrom I.O."/>
            <person name="Guillou S."/>
            <person name="Cros-Aarteil S."/>
            <person name="Calhoun S."/>
            <person name="Kuo A."/>
            <person name="Mondo S."/>
            <person name="Pangilinan J."/>
            <person name="Riley R."/>
            <person name="Labutti K."/>
            <person name="Andreopoulos B."/>
            <person name="Lipzen A."/>
            <person name="Chen C."/>
            <person name="Yanf M."/>
            <person name="Daum C."/>
            <person name="Ng V."/>
            <person name="Clum A."/>
            <person name="Steindorff A."/>
            <person name="Ohm R."/>
            <person name="Martin F."/>
            <person name="Silar P."/>
            <person name="Natvig D."/>
            <person name="Lalanne C."/>
            <person name="Gautier V."/>
            <person name="Ament-Velasquez S.L."/>
            <person name="Kruys A."/>
            <person name="Hutchinson M.I."/>
            <person name="Powell A.J."/>
            <person name="Barry K."/>
            <person name="Miller A.N."/>
            <person name="Grigoriev I.V."/>
            <person name="Debuchy R."/>
            <person name="Gladieux P."/>
            <person name="Thoren M.H."/>
            <person name="Johannesson H."/>
        </authorList>
    </citation>
    <scope>NUCLEOTIDE SEQUENCE</scope>
    <source>
        <strain evidence="3">SMH4131-1</strain>
    </source>
</reference>
<name>A0AAE0IDQ4_9PEZI</name>
<protein>
    <submittedName>
        <fullName evidence="3">Uncharacterized protein</fullName>
    </submittedName>
</protein>
<feature type="compositionally biased region" description="Basic residues" evidence="1">
    <location>
        <begin position="166"/>
        <end position="181"/>
    </location>
</feature>
<organism evidence="3 4">
    <name type="scientific">Cercophora scortea</name>
    <dbReference type="NCBI Taxonomy" id="314031"/>
    <lineage>
        <taxon>Eukaryota</taxon>
        <taxon>Fungi</taxon>
        <taxon>Dikarya</taxon>
        <taxon>Ascomycota</taxon>
        <taxon>Pezizomycotina</taxon>
        <taxon>Sordariomycetes</taxon>
        <taxon>Sordariomycetidae</taxon>
        <taxon>Sordariales</taxon>
        <taxon>Lasiosphaeriaceae</taxon>
        <taxon>Cercophora</taxon>
    </lineage>
</organism>
<dbReference type="AlphaFoldDB" id="A0AAE0IDQ4"/>
<feature type="region of interest" description="Disordered" evidence="1">
    <location>
        <begin position="115"/>
        <end position="193"/>
    </location>
</feature>
<keyword evidence="2" id="KW-0472">Membrane</keyword>
<evidence type="ECO:0000256" key="2">
    <source>
        <dbReference type="SAM" id="Phobius"/>
    </source>
</evidence>
<keyword evidence="2" id="KW-0812">Transmembrane</keyword>
<keyword evidence="2" id="KW-1133">Transmembrane helix</keyword>
<dbReference type="EMBL" id="JAUEPO010000004">
    <property type="protein sequence ID" value="KAK3323293.1"/>
    <property type="molecule type" value="Genomic_DNA"/>
</dbReference>